<dbReference type="Pfam" id="PF00104">
    <property type="entry name" value="Hormone_recep"/>
    <property type="match status" value="1"/>
</dbReference>
<dbReference type="SMART" id="SM00430">
    <property type="entry name" value="HOLI"/>
    <property type="match status" value="1"/>
</dbReference>
<dbReference type="SUPFAM" id="SSF48508">
    <property type="entry name" value="Nuclear receptor ligand-binding domain"/>
    <property type="match status" value="1"/>
</dbReference>
<dbReference type="InterPro" id="IPR013088">
    <property type="entry name" value="Znf_NHR/GATA"/>
</dbReference>
<dbReference type="PROSITE" id="PS51843">
    <property type="entry name" value="NR_LBD"/>
    <property type="match status" value="1"/>
</dbReference>
<keyword evidence="5 12" id="KW-0862">Zinc</keyword>
<evidence type="ECO:0000256" key="12">
    <source>
        <dbReference type="RuleBase" id="RU004334"/>
    </source>
</evidence>
<dbReference type="InterPro" id="IPR001628">
    <property type="entry name" value="Znf_hrmn_rcpt"/>
</dbReference>
<dbReference type="GO" id="GO:0043565">
    <property type="term" value="F:sequence-specific DNA binding"/>
    <property type="evidence" value="ECO:0007669"/>
    <property type="project" value="InterPro"/>
</dbReference>
<dbReference type="Pfam" id="PF00105">
    <property type="entry name" value="zf-C4"/>
    <property type="match status" value="1"/>
</dbReference>
<evidence type="ECO:0000256" key="3">
    <source>
        <dbReference type="ARBA" id="ARBA00022723"/>
    </source>
</evidence>
<dbReference type="PANTHER" id="PTHR48092">
    <property type="entry name" value="KNIRPS-RELATED PROTEIN-RELATED"/>
    <property type="match status" value="1"/>
</dbReference>
<evidence type="ECO:0000256" key="2">
    <source>
        <dbReference type="ARBA" id="ARBA00022665"/>
    </source>
</evidence>
<evidence type="ECO:0000256" key="1">
    <source>
        <dbReference type="ARBA" id="ARBA00005413"/>
    </source>
</evidence>
<keyword evidence="8 12" id="KW-0238">DNA-binding</keyword>
<keyword evidence="2" id="KW-0754">Steroid-binding</keyword>
<dbReference type="SUPFAM" id="SSF57716">
    <property type="entry name" value="Glucocorticoid receptor-like (DNA-binding domain)"/>
    <property type="match status" value="1"/>
</dbReference>
<comment type="caution">
    <text evidence="13">The sequence shown here is derived from an EMBL/GenBank/DDBJ whole genome shotgun (WGS) entry which is preliminary data.</text>
</comment>
<dbReference type="GO" id="GO:0003700">
    <property type="term" value="F:DNA-binding transcription factor activity"/>
    <property type="evidence" value="ECO:0007669"/>
    <property type="project" value="InterPro"/>
</dbReference>
<dbReference type="PROSITE" id="PS00031">
    <property type="entry name" value="NUCLEAR_REC_DBD_1"/>
    <property type="match status" value="1"/>
</dbReference>
<dbReference type="Gene3D" id="1.10.565.10">
    <property type="entry name" value="Retinoid X Receptor"/>
    <property type="match status" value="1"/>
</dbReference>
<keyword evidence="7" id="KW-0446">Lipid-binding</keyword>
<dbReference type="PRINTS" id="PR00398">
    <property type="entry name" value="STRDHORMONER"/>
</dbReference>
<keyword evidence="4 12" id="KW-0863">Zinc-finger</keyword>
<evidence type="ECO:0000256" key="10">
    <source>
        <dbReference type="ARBA" id="ARBA00023170"/>
    </source>
</evidence>
<comment type="similarity">
    <text evidence="1">Belongs to the nuclear hormone receptor family. NR3 subfamily.</text>
</comment>
<dbReference type="InterPro" id="IPR035500">
    <property type="entry name" value="NHR-like_dom_sf"/>
</dbReference>
<dbReference type="Proteomes" id="UP000749559">
    <property type="component" value="Unassembled WGS sequence"/>
</dbReference>
<comment type="subcellular location">
    <subcellularLocation>
        <location evidence="12">Nucleus</location>
    </subcellularLocation>
</comment>
<accession>A0A8J1U5M4</accession>
<dbReference type="GO" id="GO:0005634">
    <property type="term" value="C:nucleus"/>
    <property type="evidence" value="ECO:0007669"/>
    <property type="project" value="UniProtKB-SubCell"/>
</dbReference>
<organism evidence="13 14">
    <name type="scientific">Owenia fusiformis</name>
    <name type="common">Polychaete worm</name>
    <dbReference type="NCBI Taxonomy" id="6347"/>
    <lineage>
        <taxon>Eukaryota</taxon>
        <taxon>Metazoa</taxon>
        <taxon>Spiralia</taxon>
        <taxon>Lophotrochozoa</taxon>
        <taxon>Annelida</taxon>
        <taxon>Polychaeta</taxon>
        <taxon>Sedentaria</taxon>
        <taxon>Canalipalpata</taxon>
        <taxon>Sabellida</taxon>
        <taxon>Oweniida</taxon>
        <taxon>Oweniidae</taxon>
        <taxon>Owenia</taxon>
    </lineage>
</organism>
<dbReference type="InterPro" id="IPR000536">
    <property type="entry name" value="Nucl_hrmn_rcpt_lig-bd"/>
</dbReference>
<dbReference type="EMBL" id="CAIIXF020000008">
    <property type="protein sequence ID" value="CAH1791379.1"/>
    <property type="molecule type" value="Genomic_DNA"/>
</dbReference>
<keyword evidence="9 12" id="KW-0804">Transcription</keyword>
<keyword evidence="11 12" id="KW-0539">Nucleus</keyword>
<reference evidence="13" key="1">
    <citation type="submission" date="2022-03" db="EMBL/GenBank/DDBJ databases">
        <authorList>
            <person name="Martin C."/>
        </authorList>
    </citation>
    <scope>NUCLEOTIDE SEQUENCE</scope>
</reference>
<evidence type="ECO:0000256" key="8">
    <source>
        <dbReference type="ARBA" id="ARBA00023125"/>
    </source>
</evidence>
<evidence type="ECO:0000256" key="11">
    <source>
        <dbReference type="ARBA" id="ARBA00023242"/>
    </source>
</evidence>
<gene>
    <name evidence="13" type="ORF">OFUS_LOCUS16467</name>
</gene>
<dbReference type="OrthoDB" id="5799427at2759"/>
<dbReference type="CDD" id="cd07170">
    <property type="entry name" value="NR_DBD_ERR"/>
    <property type="match status" value="1"/>
</dbReference>
<dbReference type="GO" id="GO:0005496">
    <property type="term" value="F:steroid binding"/>
    <property type="evidence" value="ECO:0007669"/>
    <property type="project" value="UniProtKB-KW"/>
</dbReference>
<evidence type="ECO:0000313" key="14">
    <source>
        <dbReference type="Proteomes" id="UP000749559"/>
    </source>
</evidence>
<name>A0A8J1U5M4_OWEFU</name>
<dbReference type="GO" id="GO:0008270">
    <property type="term" value="F:zinc ion binding"/>
    <property type="evidence" value="ECO:0007669"/>
    <property type="project" value="UniProtKB-KW"/>
</dbReference>
<protein>
    <submittedName>
        <fullName evidence="13">Uncharacterized protein</fullName>
    </submittedName>
</protein>
<proteinExistence type="inferred from homology"/>
<dbReference type="PRINTS" id="PR00047">
    <property type="entry name" value="STROIDFINGER"/>
</dbReference>
<keyword evidence="10 12" id="KW-0675">Receptor</keyword>
<dbReference type="InterPro" id="IPR001723">
    <property type="entry name" value="Nuclear_hrmn_rcpt"/>
</dbReference>
<dbReference type="SMART" id="SM00399">
    <property type="entry name" value="ZnF_C4"/>
    <property type="match status" value="1"/>
</dbReference>
<evidence type="ECO:0000256" key="9">
    <source>
        <dbReference type="ARBA" id="ARBA00023163"/>
    </source>
</evidence>
<evidence type="ECO:0000256" key="6">
    <source>
        <dbReference type="ARBA" id="ARBA00023015"/>
    </source>
</evidence>
<sequence length="494" mass="55471">MNTASMITKYYKMKTVEIHPEGEAVLHIGTKGTHNAGLQRLDLSSGISTMFERVSSSFSLEVTPEDRHSMDVVFDSPPIKLEPSSPALLTNCGNLMMNGNSGGVLSDLTTSEDEFSPERTYQYENGDLSSTTPSPVNGISVDFCTSTIPSDQDSSDILPKRICLVCGDIASGYHYGVASCEACKAFFKRTVQGHIEYQCPASGDCEITKRRRKACQACRFQKCLQMGMLKEGVRLDRVRGGRQKYRRCDPTTIMMHQNQAKKPCFEFKGENKMLTELLRIEPEKVYAMPDPTQTIGELKFMSTLSDLADRELVVTIGWAKQVPGFANLSLSDQMNLLQAAWCDTLMLNLAYRSTPYKGYLVFADDFQISEEDAEKYVCPQDLDKVNRKMAKKMTSLGITKDEYVLLKAMVLFNEDANVDNAPAVKQVQDKYHDALIEYVQRRSGGSVRRVGNLLMLLPLMTQAKILAKQYWFNIKQEGKVPMHKLFLEMLEANS</sequence>
<evidence type="ECO:0000256" key="4">
    <source>
        <dbReference type="ARBA" id="ARBA00022771"/>
    </source>
</evidence>
<dbReference type="PROSITE" id="PS51030">
    <property type="entry name" value="NUCLEAR_REC_DBD_2"/>
    <property type="match status" value="1"/>
</dbReference>
<dbReference type="FunFam" id="3.30.50.10:FF:000139">
    <property type="entry name" value="Estrogen receptor beta a variant b"/>
    <property type="match status" value="1"/>
</dbReference>
<dbReference type="Gene3D" id="3.30.50.10">
    <property type="entry name" value="Erythroid Transcription Factor GATA-1, subunit A"/>
    <property type="match status" value="1"/>
</dbReference>
<dbReference type="InterPro" id="IPR050200">
    <property type="entry name" value="Nuclear_hormone_rcpt_NR3"/>
</dbReference>
<dbReference type="AlphaFoldDB" id="A0A8J1U5M4"/>
<keyword evidence="3 12" id="KW-0479">Metal-binding</keyword>
<evidence type="ECO:0000313" key="13">
    <source>
        <dbReference type="EMBL" id="CAH1791379.1"/>
    </source>
</evidence>
<evidence type="ECO:0000256" key="7">
    <source>
        <dbReference type="ARBA" id="ARBA00023121"/>
    </source>
</evidence>
<keyword evidence="14" id="KW-1185">Reference proteome</keyword>
<evidence type="ECO:0000256" key="5">
    <source>
        <dbReference type="ARBA" id="ARBA00022833"/>
    </source>
</evidence>
<keyword evidence="6 12" id="KW-0805">Transcription regulation</keyword>